<dbReference type="Proteomes" id="UP000230093">
    <property type="component" value="Unassembled WGS sequence"/>
</dbReference>
<organism evidence="1 2">
    <name type="scientific">Candidatus Beckwithbacteria bacterium CG10_big_fil_rev_8_21_14_0_10_34_10</name>
    <dbReference type="NCBI Taxonomy" id="1974495"/>
    <lineage>
        <taxon>Bacteria</taxon>
        <taxon>Candidatus Beckwithiibacteriota</taxon>
    </lineage>
</organism>
<dbReference type="EMBL" id="PEZT01000026">
    <property type="protein sequence ID" value="PIS08859.1"/>
    <property type="molecule type" value="Genomic_DNA"/>
</dbReference>
<gene>
    <name evidence="1" type="ORF">COT75_04460</name>
</gene>
<dbReference type="AlphaFoldDB" id="A0A2H0WAC2"/>
<evidence type="ECO:0000313" key="2">
    <source>
        <dbReference type="Proteomes" id="UP000230093"/>
    </source>
</evidence>
<sequence>MNQVQNLKKLSRLSYFDKNTLAQFIELSDNSLYAAINRWVKNGKIIQLKKGFYVTGDYLDKMPEKEKYLEFIANKLKFPSYLSLEYVLQKYSVLSESIFSLTSVTLKSKRVFRNKLGVFIYRGISKNLFLGYTIKKKNEFEIKEATKAKALFDYLYLKLFRVRVFNKEKMDSFRLNLFGFTPKDKKEFIDYCRLTKIKKYQILPRLLFK</sequence>
<accession>A0A2H0WAC2</accession>
<protein>
    <recommendedName>
        <fullName evidence="3">Transcriptional regulator</fullName>
    </recommendedName>
</protein>
<name>A0A2H0WAC2_9BACT</name>
<reference evidence="2" key="1">
    <citation type="submission" date="2017-09" db="EMBL/GenBank/DDBJ databases">
        <title>Depth-based differentiation of microbial function through sediment-hosted aquifers and enrichment of novel symbionts in the deep terrestrial subsurface.</title>
        <authorList>
            <person name="Probst A.J."/>
            <person name="Ladd B."/>
            <person name="Jarett J.K."/>
            <person name="Geller-Mcgrath D.E."/>
            <person name="Sieber C.M.K."/>
            <person name="Emerson J.B."/>
            <person name="Anantharaman K."/>
            <person name="Thomas B.C."/>
            <person name="Malmstrom R."/>
            <person name="Stieglmeier M."/>
            <person name="Klingl A."/>
            <person name="Woyke T."/>
            <person name="Ryan C.M."/>
            <person name="Banfield J.F."/>
        </authorList>
    </citation>
    <scope>NUCLEOTIDE SEQUENCE [LARGE SCALE GENOMIC DNA]</scope>
</reference>
<proteinExistence type="predicted"/>
<evidence type="ECO:0000313" key="1">
    <source>
        <dbReference type="EMBL" id="PIS08859.1"/>
    </source>
</evidence>
<comment type="caution">
    <text evidence="1">The sequence shown here is derived from an EMBL/GenBank/DDBJ whole genome shotgun (WGS) entry which is preliminary data.</text>
</comment>
<evidence type="ECO:0008006" key="3">
    <source>
        <dbReference type="Google" id="ProtNLM"/>
    </source>
</evidence>